<gene>
    <name evidence="1" type="ORF">F511_39409</name>
</gene>
<accession>A0A2Z7CK18</accession>
<evidence type="ECO:0000313" key="2">
    <source>
        <dbReference type="Proteomes" id="UP000250235"/>
    </source>
</evidence>
<evidence type="ECO:0000313" key="1">
    <source>
        <dbReference type="EMBL" id="KZV46635.1"/>
    </source>
</evidence>
<reference evidence="1 2" key="1">
    <citation type="journal article" date="2015" name="Proc. Natl. Acad. Sci. U.S.A.">
        <title>The resurrection genome of Boea hygrometrica: A blueprint for survival of dehydration.</title>
        <authorList>
            <person name="Xiao L."/>
            <person name="Yang G."/>
            <person name="Zhang L."/>
            <person name="Yang X."/>
            <person name="Zhao S."/>
            <person name="Ji Z."/>
            <person name="Zhou Q."/>
            <person name="Hu M."/>
            <person name="Wang Y."/>
            <person name="Chen M."/>
            <person name="Xu Y."/>
            <person name="Jin H."/>
            <person name="Xiao X."/>
            <person name="Hu G."/>
            <person name="Bao F."/>
            <person name="Hu Y."/>
            <person name="Wan P."/>
            <person name="Li L."/>
            <person name="Deng X."/>
            <person name="Kuang T."/>
            <person name="Xiang C."/>
            <person name="Zhu J.K."/>
            <person name="Oliver M.J."/>
            <person name="He Y."/>
        </authorList>
    </citation>
    <scope>NUCLEOTIDE SEQUENCE [LARGE SCALE GENOMIC DNA]</scope>
    <source>
        <strain evidence="2">cv. XS01</strain>
    </source>
</reference>
<sequence>MTLVDGAWLIQEGNDLWKCLPKSVVSLKWQIPAQRKFVDTLAPVDDFFKIFRKRWADVCIEVVQFSAFNLLQPFGSHNYCRDIVAVSSVVDLAVAPTDFVGVFRRGLDVQVLTSDSSSSSSSCHPYPIYPNYSFSQRHLDTLTSPNPSISTYSRILFTTDDIPLGDATTDDQILMPSALPALDFAESLVQLRTSVTQLSIKQLRTTNSIGDLKNELLSMIDNIEKAAAEARTQQDQVFRGLIKSVGLEVQIQKTALSLEMLEFKKGVRAHCAIVTTDFADIRKEVKGQKADLSKEFDDRLAAIRNDLLEFRVETQEQYTTLRDNLAELIALFNRGRVEK</sequence>
<name>A0A2Z7CK18_9LAMI</name>
<protein>
    <submittedName>
        <fullName evidence="1">Golgin subfamily B member 1-like</fullName>
    </submittedName>
</protein>
<dbReference type="Proteomes" id="UP000250235">
    <property type="component" value="Unassembled WGS sequence"/>
</dbReference>
<proteinExistence type="predicted"/>
<keyword evidence="2" id="KW-1185">Reference proteome</keyword>
<dbReference type="EMBL" id="KQ995451">
    <property type="protein sequence ID" value="KZV46635.1"/>
    <property type="molecule type" value="Genomic_DNA"/>
</dbReference>
<dbReference type="AlphaFoldDB" id="A0A2Z7CK18"/>
<organism evidence="1 2">
    <name type="scientific">Dorcoceras hygrometricum</name>
    <dbReference type="NCBI Taxonomy" id="472368"/>
    <lineage>
        <taxon>Eukaryota</taxon>
        <taxon>Viridiplantae</taxon>
        <taxon>Streptophyta</taxon>
        <taxon>Embryophyta</taxon>
        <taxon>Tracheophyta</taxon>
        <taxon>Spermatophyta</taxon>
        <taxon>Magnoliopsida</taxon>
        <taxon>eudicotyledons</taxon>
        <taxon>Gunneridae</taxon>
        <taxon>Pentapetalae</taxon>
        <taxon>asterids</taxon>
        <taxon>lamiids</taxon>
        <taxon>Lamiales</taxon>
        <taxon>Gesneriaceae</taxon>
        <taxon>Didymocarpoideae</taxon>
        <taxon>Trichosporeae</taxon>
        <taxon>Loxocarpinae</taxon>
        <taxon>Dorcoceras</taxon>
    </lineage>
</organism>